<reference evidence="1 2" key="1">
    <citation type="journal article" date="2015" name="Nature">
        <title>rRNA introns, odd ribosomes, and small enigmatic genomes across a large radiation of phyla.</title>
        <authorList>
            <person name="Brown C.T."/>
            <person name="Hug L.A."/>
            <person name="Thomas B.C."/>
            <person name="Sharon I."/>
            <person name="Castelle C.J."/>
            <person name="Singh A."/>
            <person name="Wilkins M.J."/>
            <person name="Williams K.H."/>
            <person name="Banfield J.F."/>
        </authorList>
    </citation>
    <scope>NUCLEOTIDE SEQUENCE [LARGE SCALE GENOMIC DNA]</scope>
</reference>
<organism evidence="1 2">
    <name type="scientific">Candidatus Collierbacteria bacterium GW2011_GWB2_45_17</name>
    <dbReference type="NCBI Taxonomy" id="1618388"/>
    <lineage>
        <taxon>Bacteria</taxon>
        <taxon>Candidatus Collieribacteriota</taxon>
    </lineage>
</organism>
<sequence length="395" mass="44177">MQGYFETTYFEPKVEAVRKSTKAIAAEMLDNFRAVFRKSEQPPDLDVAITAETVDEIDYSPFKAESVKKIVKTPNKTTYSTLVYESENFGGDELEPSKRMLFVIPEEFKGRVIRDIILKHRKDPSRFSGDGWDPNGAYSRVLIKDSRTENWKSWIDPTGNKSDKFAESRASSNPENEILHDWIATVGEVQPSLISVENVGQTDQAVSNIHGVEVVFFPEKEGVEYQEQIFTPGTSFVDLDKQQNEPTYGGGPRYHGKYPSAVALGGWGRDQENTMIDHDPNKTFYLDRQGQIHIKLEPGKKFVNLELAIGDTHQDGIANKDGHNGTLGWAKIYAGLATKGHMDTSNFMHNVNVPPAGVLAGGPEQSDKVIQDGDEIVIESKSDTSYLMGYRIAYK</sequence>
<evidence type="ECO:0000313" key="2">
    <source>
        <dbReference type="Proteomes" id="UP000034078"/>
    </source>
</evidence>
<comment type="caution">
    <text evidence="1">The sequence shown here is derived from an EMBL/GenBank/DDBJ whole genome shotgun (WGS) entry which is preliminary data.</text>
</comment>
<accession>A0A837IFL9</accession>
<proteinExistence type="predicted"/>
<name>A0A837IFL9_9BACT</name>
<gene>
    <name evidence="1" type="ORF">UX01_C0002G0048</name>
</gene>
<dbReference type="Proteomes" id="UP000034078">
    <property type="component" value="Unassembled WGS sequence"/>
</dbReference>
<dbReference type="EMBL" id="LCKO01000002">
    <property type="protein sequence ID" value="KKU01082.1"/>
    <property type="molecule type" value="Genomic_DNA"/>
</dbReference>
<dbReference type="AlphaFoldDB" id="A0A837IFL9"/>
<protein>
    <submittedName>
        <fullName evidence="1">Uncharacterized protein</fullName>
    </submittedName>
</protein>
<evidence type="ECO:0000313" key="1">
    <source>
        <dbReference type="EMBL" id="KKU01082.1"/>
    </source>
</evidence>